<feature type="region of interest" description="Disordered" evidence="1">
    <location>
        <begin position="265"/>
        <end position="323"/>
    </location>
</feature>
<evidence type="ECO:0000313" key="4">
    <source>
        <dbReference type="EMBL" id="KAF5197087.1"/>
    </source>
</evidence>
<dbReference type="GO" id="GO:0045927">
    <property type="term" value="P:positive regulation of growth"/>
    <property type="evidence" value="ECO:0007669"/>
    <property type="project" value="InterPro"/>
</dbReference>
<dbReference type="Pfam" id="PF11961">
    <property type="entry name" value="DUF3475"/>
    <property type="match status" value="1"/>
</dbReference>
<evidence type="ECO:0000256" key="1">
    <source>
        <dbReference type="SAM" id="MobiDB-lite"/>
    </source>
</evidence>
<dbReference type="EMBL" id="JABWDY010015118">
    <property type="protein sequence ID" value="KAF5197087.1"/>
    <property type="molecule type" value="Genomic_DNA"/>
</dbReference>
<accession>A0A7J6WJJ9</accession>
<comment type="caution">
    <text evidence="4">The sequence shown here is derived from an EMBL/GenBank/DDBJ whole genome shotgun (WGS) entry which is preliminary data.</text>
</comment>
<dbReference type="AlphaFoldDB" id="A0A7J6WJJ9"/>
<organism evidence="4 5">
    <name type="scientific">Thalictrum thalictroides</name>
    <name type="common">Rue-anemone</name>
    <name type="synonym">Anemone thalictroides</name>
    <dbReference type="NCBI Taxonomy" id="46969"/>
    <lineage>
        <taxon>Eukaryota</taxon>
        <taxon>Viridiplantae</taxon>
        <taxon>Streptophyta</taxon>
        <taxon>Embryophyta</taxon>
        <taxon>Tracheophyta</taxon>
        <taxon>Spermatophyta</taxon>
        <taxon>Magnoliopsida</taxon>
        <taxon>Ranunculales</taxon>
        <taxon>Ranunculaceae</taxon>
        <taxon>Thalictroideae</taxon>
        <taxon>Thalictrum</taxon>
    </lineage>
</organism>
<dbReference type="PANTHER" id="PTHR31371:SF20">
    <property type="entry name" value="OS12G0146500 PROTEIN"/>
    <property type="match status" value="1"/>
</dbReference>
<dbReference type="GO" id="GO:0016779">
    <property type="term" value="F:nucleotidyltransferase activity"/>
    <property type="evidence" value="ECO:0007669"/>
    <property type="project" value="UniProtKB-KW"/>
</dbReference>
<sequence length="604" mass="68287">MVTETWFGSLWKTSRKNRPEAEKHEKLVIGVLSFEVAGLMSKVVHFWRSLGDDQVFRLRREILSSVGIKKLVSDDEDYLDGLVCAEIIDNLRFVVKSVGRIGKKCRDPVLQRFDTVFDDLMKNDADLFGWEFTSKKMEKKTKKFEKYVTAAANLYREMESLNDLELVLRKMQGSADPNSGNRLEFQKKVAWQRRDVKLLRQISLWNKTYDYVVLLLARSLVTLFRRINYVFGIQQTTVGDVNYLTTVYTDHLPRSHSISALRQMSVHPSDDNTGGFSSGPLERSSTKSGPLGRSNTKSGPLGRSTTKSGPLGGSTAKSGPIPRTHQMNYKQWETQFHSSDLRGKHLRSKTRRFTPVGPFKGCMMGGNKSPVLESYAPVVSGYLSSDSVYSGSLNGTKVVYAETLARSEAFNTNIFHYSSKCKLMDAPPSTLGGAALAHHYANVIIVIEKLVESPHLIGSDARDDLYSLLPTSIKAALRARLKSYLRNMDLTFYDTDLAADWNEALAKILEWLAPLAHNMIRWQSERSYQQQHLISNTSVLLVQTLFFADQSKTEAAITELLVGLNYLWRFSKGLNEKALLECSSSMEFDEYRKEQVHELYSGIS</sequence>
<evidence type="ECO:0000259" key="2">
    <source>
        <dbReference type="Pfam" id="PF05003"/>
    </source>
</evidence>
<dbReference type="OrthoDB" id="2018987at2759"/>
<reference evidence="4 5" key="1">
    <citation type="submission" date="2020-06" db="EMBL/GenBank/DDBJ databases">
        <title>Transcriptomic and genomic resources for Thalictrum thalictroides and T. hernandezii: Facilitating candidate gene discovery in an emerging model plant lineage.</title>
        <authorList>
            <person name="Arias T."/>
            <person name="Riano-Pachon D.M."/>
            <person name="Di Stilio V.S."/>
        </authorList>
    </citation>
    <scope>NUCLEOTIDE SEQUENCE [LARGE SCALE GENOMIC DNA]</scope>
    <source>
        <strain evidence="5">cv. WT478/WT964</strain>
        <tissue evidence="4">Leaves</tissue>
    </source>
</reference>
<dbReference type="Pfam" id="PF05003">
    <property type="entry name" value="DUF668"/>
    <property type="match status" value="1"/>
</dbReference>
<protein>
    <submittedName>
        <fullName evidence="4">Phosphatidate cytidylyltransferase</fullName>
    </submittedName>
</protein>
<dbReference type="PANTHER" id="PTHR31371">
    <property type="entry name" value="BNAC09G50660D PROTEIN"/>
    <property type="match status" value="1"/>
</dbReference>
<dbReference type="Proteomes" id="UP000554482">
    <property type="component" value="Unassembled WGS sequence"/>
</dbReference>
<feature type="domain" description="DUF3475" evidence="3">
    <location>
        <begin position="31"/>
        <end position="87"/>
    </location>
</feature>
<keyword evidence="4" id="KW-0808">Transferase</keyword>
<keyword evidence="4" id="KW-0548">Nucleotidyltransferase</keyword>
<evidence type="ECO:0000313" key="5">
    <source>
        <dbReference type="Proteomes" id="UP000554482"/>
    </source>
</evidence>
<keyword evidence="5" id="KW-1185">Reference proteome</keyword>
<dbReference type="InterPro" id="IPR007700">
    <property type="entry name" value="DUF668"/>
</dbReference>
<name>A0A7J6WJJ9_THATH</name>
<gene>
    <name evidence="4" type="ORF">FRX31_013326</name>
</gene>
<dbReference type="InterPro" id="IPR021864">
    <property type="entry name" value="DUF3475"/>
</dbReference>
<feature type="domain" description="DUF668" evidence="2">
    <location>
        <begin position="430"/>
        <end position="521"/>
    </location>
</feature>
<evidence type="ECO:0000259" key="3">
    <source>
        <dbReference type="Pfam" id="PF11961"/>
    </source>
</evidence>
<proteinExistence type="predicted"/>
<feature type="compositionally biased region" description="Polar residues" evidence="1">
    <location>
        <begin position="293"/>
        <end position="308"/>
    </location>
</feature>